<protein>
    <recommendedName>
        <fullName evidence="8">ATP-dependent dethiobiotin synthetase BioD</fullName>
        <ecNumber evidence="8">6.3.3.3</ecNumber>
    </recommendedName>
    <alternativeName>
        <fullName evidence="8">DTB synthetase</fullName>
        <shortName evidence="8">DTBS</shortName>
    </alternativeName>
    <alternativeName>
        <fullName evidence="8">Dethiobiotin synthase</fullName>
    </alternativeName>
</protein>
<feature type="binding site" evidence="8">
    <location>
        <begin position="176"/>
        <end position="177"/>
    </location>
    <ligand>
        <name>ATP</name>
        <dbReference type="ChEBI" id="CHEBI:30616"/>
    </ligand>
</feature>
<feature type="binding site" evidence="8">
    <location>
        <begin position="205"/>
        <end position="207"/>
    </location>
    <ligand>
        <name>ATP</name>
        <dbReference type="ChEBI" id="CHEBI:30616"/>
    </ligand>
</feature>
<feature type="binding site" evidence="8">
    <location>
        <position position="116"/>
    </location>
    <ligand>
        <name>Mg(2+)</name>
        <dbReference type="ChEBI" id="CHEBI:18420"/>
    </ligand>
</feature>
<dbReference type="GO" id="GO:0005524">
    <property type="term" value="F:ATP binding"/>
    <property type="evidence" value="ECO:0007669"/>
    <property type="project" value="UniProtKB-UniRule"/>
</dbReference>
<dbReference type="Gene3D" id="3.40.50.300">
    <property type="entry name" value="P-loop containing nucleotide triphosphate hydrolases"/>
    <property type="match status" value="1"/>
</dbReference>
<dbReference type="EMBL" id="AP027272">
    <property type="protein sequence ID" value="BDX06015.1"/>
    <property type="molecule type" value="Genomic_DNA"/>
</dbReference>
<keyword evidence="7 8" id="KW-0460">Magnesium</keyword>
<dbReference type="InterPro" id="IPR004472">
    <property type="entry name" value="DTB_synth_BioD"/>
</dbReference>
<feature type="binding site" evidence="8">
    <location>
        <begin position="12"/>
        <end position="17"/>
    </location>
    <ligand>
        <name>ATP</name>
        <dbReference type="ChEBI" id="CHEBI:30616"/>
    </ligand>
</feature>
<evidence type="ECO:0000256" key="8">
    <source>
        <dbReference type="HAMAP-Rule" id="MF_00336"/>
    </source>
</evidence>
<sequence length="229" mass="25229">MSVFFVTGTDTEVGKTFISRTIMHIYEQKRKTCVGYKPVASGCVLTSSGLRNEDALCLQDASTINLTYDEVNPFPFQEAVAPHLAAQRAGREICLQGVADGYERLLKKQADLTIVEGAGGWRLPIGNKRFMSEFVKQYDIPVVLVVGVRLGCINHACMTAEIIKQDGLKIAGWVANHVDAEMPFLTENIKTLREHLDAPFLGEVPLVKSPKEAAAYLDITPLLQFDMVA</sequence>
<dbReference type="AlphaFoldDB" id="A0AA48I4Y9"/>
<dbReference type="SUPFAM" id="SSF52540">
    <property type="entry name" value="P-loop containing nucleoside triphosphate hydrolases"/>
    <property type="match status" value="1"/>
</dbReference>
<dbReference type="GO" id="GO:0000287">
    <property type="term" value="F:magnesium ion binding"/>
    <property type="evidence" value="ECO:0007669"/>
    <property type="project" value="UniProtKB-UniRule"/>
</dbReference>
<evidence type="ECO:0000256" key="2">
    <source>
        <dbReference type="ARBA" id="ARBA00022598"/>
    </source>
</evidence>
<feature type="binding site" evidence="8">
    <location>
        <position position="212"/>
    </location>
    <ligand>
        <name>ATP</name>
        <dbReference type="ChEBI" id="CHEBI:30616"/>
    </ligand>
</feature>
<keyword evidence="10" id="KW-1185">Reference proteome</keyword>
<feature type="binding site" evidence="8">
    <location>
        <position position="54"/>
    </location>
    <ligand>
        <name>Mg(2+)</name>
        <dbReference type="ChEBI" id="CHEBI:18420"/>
    </ligand>
</feature>
<dbReference type="CDD" id="cd03109">
    <property type="entry name" value="DTBS"/>
    <property type="match status" value="1"/>
</dbReference>
<evidence type="ECO:0000256" key="7">
    <source>
        <dbReference type="ARBA" id="ARBA00022842"/>
    </source>
</evidence>
<keyword evidence="2 8" id="KW-0436">Ligase</keyword>
<evidence type="ECO:0000256" key="3">
    <source>
        <dbReference type="ARBA" id="ARBA00022723"/>
    </source>
</evidence>
<evidence type="ECO:0000256" key="5">
    <source>
        <dbReference type="ARBA" id="ARBA00022756"/>
    </source>
</evidence>
<comment type="function">
    <text evidence="8">Catalyzes a mechanistically unusual reaction, the ATP-dependent insertion of CO2 between the N7 and N8 nitrogen atoms of 7,8-diaminopelargonic acid (DAPA, also called 7,8-diammoniononanoate) to form a ureido ring.</text>
</comment>
<dbReference type="GO" id="GO:0004141">
    <property type="term" value="F:dethiobiotin synthase activity"/>
    <property type="evidence" value="ECO:0007669"/>
    <property type="project" value="UniProtKB-UniRule"/>
</dbReference>
<comment type="subunit">
    <text evidence="8">Homodimer.</text>
</comment>
<comment type="similarity">
    <text evidence="8">Belongs to the dethiobiotin synthetase family.</text>
</comment>
<comment type="subcellular location">
    <subcellularLocation>
        <location evidence="8">Cytoplasm</location>
    </subcellularLocation>
</comment>
<dbReference type="GO" id="GO:0009102">
    <property type="term" value="P:biotin biosynthetic process"/>
    <property type="evidence" value="ECO:0007669"/>
    <property type="project" value="UniProtKB-UniRule"/>
</dbReference>
<comment type="pathway">
    <text evidence="8">Cofactor biosynthesis; biotin biosynthesis; biotin from 7,8-diaminononanoate: step 1/2.</text>
</comment>
<keyword evidence="1 8" id="KW-0963">Cytoplasm</keyword>
<dbReference type="KEGG" id="pmaw:MACH26_15360"/>
<evidence type="ECO:0000313" key="10">
    <source>
        <dbReference type="Proteomes" id="UP001333710"/>
    </source>
</evidence>
<organism evidence="9 10">
    <name type="scientific">Planctobacterium marinum</name>
    <dbReference type="NCBI Taxonomy" id="1631968"/>
    <lineage>
        <taxon>Bacteria</taxon>
        <taxon>Pseudomonadati</taxon>
        <taxon>Pseudomonadota</taxon>
        <taxon>Gammaproteobacteria</taxon>
        <taxon>Alteromonadales</taxon>
        <taxon>Alteromonadaceae</taxon>
        <taxon>Planctobacterium</taxon>
    </lineage>
</organism>
<name>A0AA48I4Y9_9ALTE</name>
<comment type="catalytic activity">
    <reaction evidence="8">
        <text>(7R,8S)-7,8-diammoniononanoate + CO2 + ATP = (4R,5S)-dethiobiotin + ADP + phosphate + 3 H(+)</text>
        <dbReference type="Rhea" id="RHEA:15805"/>
        <dbReference type="ChEBI" id="CHEBI:15378"/>
        <dbReference type="ChEBI" id="CHEBI:16526"/>
        <dbReference type="ChEBI" id="CHEBI:30616"/>
        <dbReference type="ChEBI" id="CHEBI:43474"/>
        <dbReference type="ChEBI" id="CHEBI:149469"/>
        <dbReference type="ChEBI" id="CHEBI:149473"/>
        <dbReference type="ChEBI" id="CHEBI:456216"/>
        <dbReference type="EC" id="6.3.3.3"/>
    </reaction>
</comment>
<keyword evidence="6 8" id="KW-0067">ATP-binding</keyword>
<evidence type="ECO:0000256" key="4">
    <source>
        <dbReference type="ARBA" id="ARBA00022741"/>
    </source>
</evidence>
<evidence type="ECO:0000256" key="6">
    <source>
        <dbReference type="ARBA" id="ARBA00022840"/>
    </source>
</evidence>
<keyword evidence="3 8" id="KW-0479">Metal-binding</keyword>
<dbReference type="GO" id="GO:0042803">
    <property type="term" value="F:protein homodimerization activity"/>
    <property type="evidence" value="ECO:0007669"/>
    <property type="project" value="UniProtKB-ARBA"/>
</dbReference>
<evidence type="ECO:0000313" key="9">
    <source>
        <dbReference type="EMBL" id="BDX06015.1"/>
    </source>
</evidence>
<dbReference type="GO" id="GO:0005829">
    <property type="term" value="C:cytosol"/>
    <property type="evidence" value="ECO:0007669"/>
    <property type="project" value="TreeGrafter"/>
</dbReference>
<evidence type="ECO:0000256" key="1">
    <source>
        <dbReference type="ARBA" id="ARBA00022490"/>
    </source>
</evidence>
<dbReference type="InterPro" id="IPR027417">
    <property type="entry name" value="P-loop_NTPase"/>
</dbReference>
<feature type="active site" evidence="8">
    <location>
        <position position="37"/>
    </location>
</feature>
<dbReference type="HAMAP" id="MF_00336">
    <property type="entry name" value="BioD"/>
    <property type="match status" value="1"/>
</dbReference>
<dbReference type="Proteomes" id="UP001333710">
    <property type="component" value="Chromosome"/>
</dbReference>
<keyword evidence="5 8" id="KW-0093">Biotin biosynthesis</keyword>
<keyword evidence="4 8" id="KW-0547">Nucleotide-binding</keyword>
<dbReference type="PIRSF" id="PIRSF006755">
    <property type="entry name" value="DTB_synth"/>
    <property type="match status" value="1"/>
</dbReference>
<reference evidence="9" key="1">
    <citation type="submission" date="2023-01" db="EMBL/GenBank/DDBJ databases">
        <title>Complete genome sequence of Planctobacterium marinum strain Dej080120_11.</title>
        <authorList>
            <person name="Ueki S."/>
            <person name="Maruyama F."/>
        </authorList>
    </citation>
    <scope>NUCLEOTIDE SEQUENCE</scope>
    <source>
        <strain evidence="9">Dej080120_11</strain>
    </source>
</reference>
<proteinExistence type="inferred from homology"/>
<dbReference type="NCBIfam" id="TIGR00347">
    <property type="entry name" value="bioD"/>
    <property type="match status" value="1"/>
</dbReference>
<dbReference type="FunFam" id="3.40.50.300:FF:000292">
    <property type="entry name" value="ATP-dependent dethiobiotin synthetase BioD"/>
    <property type="match status" value="1"/>
</dbReference>
<accession>A0AA48I4Y9</accession>
<feature type="binding site" evidence="8">
    <location>
        <position position="41"/>
    </location>
    <ligand>
        <name>substrate</name>
    </ligand>
</feature>
<feature type="binding site" evidence="8">
    <location>
        <position position="54"/>
    </location>
    <ligand>
        <name>ATP</name>
        <dbReference type="ChEBI" id="CHEBI:30616"/>
    </ligand>
</feature>
<dbReference type="Pfam" id="PF13500">
    <property type="entry name" value="AAA_26"/>
    <property type="match status" value="1"/>
</dbReference>
<dbReference type="PANTHER" id="PTHR43210:SF5">
    <property type="entry name" value="DETHIOBIOTIN SYNTHETASE"/>
    <property type="match status" value="1"/>
</dbReference>
<dbReference type="EC" id="6.3.3.3" evidence="8"/>
<feature type="binding site" evidence="8">
    <location>
        <begin position="116"/>
        <end position="119"/>
    </location>
    <ligand>
        <name>ATP</name>
        <dbReference type="ChEBI" id="CHEBI:30616"/>
    </ligand>
</feature>
<feature type="binding site" evidence="8">
    <location>
        <position position="16"/>
    </location>
    <ligand>
        <name>Mg(2+)</name>
        <dbReference type="ChEBI" id="CHEBI:18420"/>
    </ligand>
</feature>
<dbReference type="PANTHER" id="PTHR43210">
    <property type="entry name" value="DETHIOBIOTIN SYNTHETASE"/>
    <property type="match status" value="1"/>
</dbReference>
<gene>
    <name evidence="8 9" type="primary">bioD</name>
    <name evidence="9" type="ORF">MACH26_15360</name>
</gene>
<comment type="cofactor">
    <cofactor evidence="8">
        <name>Mg(2+)</name>
        <dbReference type="ChEBI" id="CHEBI:18420"/>
    </cofactor>
</comment>